<dbReference type="Proteomes" id="UP000225190">
    <property type="component" value="Segment"/>
</dbReference>
<organism evidence="1 2">
    <name type="scientific">Xanthomonas phage XAJ2</name>
    <dbReference type="NCBI Taxonomy" id="1775249"/>
    <lineage>
        <taxon>Viruses</taxon>
        <taxon>Duplodnaviria</taxon>
        <taxon>Heunggongvirae</taxon>
        <taxon>Uroviricota</taxon>
        <taxon>Caudoviricetes</taxon>
        <taxon>Caudoviricetes incertae sedis</taxon>
        <taxon>Xajduovirus</taxon>
        <taxon>Xajduovirus XAJ2</taxon>
    </lineage>
</organism>
<name>A0A1I9L2D5_9CAUD</name>
<protein>
    <submittedName>
        <fullName evidence="1">Terminase large subunit</fullName>
    </submittedName>
</protein>
<dbReference type="InterPro" id="IPR027417">
    <property type="entry name" value="P-loop_NTPase"/>
</dbReference>
<dbReference type="Gene3D" id="3.30.420.280">
    <property type="match status" value="1"/>
</dbReference>
<sequence>MQALSTEVQNEIVWKPIEGTSQEIALDTRCDHTLYHGARGPGKTVTQLMRFRRRVGIGYGRFWRGVILDTEFKHLADLVEQSKRFFYAFEDGCEFKTSASEYKWVWPTGEELLFRHAKKESDYQAFHGHEYPFIGWNELTKHSDKKLYFKMMSVNRSSFSPEVHSPSHNAKPGTFNARLCFDGVWRVFDTANGEPLPPIPLEVFSTTNPNGVGHNWVKKEFIDKAEAGEVYETVVKVFDPKTKEEVDVIKTQIHIFGSWRENVFLPPAYIAQLEAISDPNLRRAWLYGDWDVTAGGAIDDIWNEVDHVLPMFDVPKNWRIDRAFDWGSTEPFAVGWFAEANGEEVVLPNGKVFAPVAGSLIMVAEWYGCEKDNNGEFISNKGLKLSGTSIAEGIVSREVAWMERKFFKTQPKAGPADNQIRNVIDSSDETTETKMAAKGVRWTDSDKSPGSNSVGLQVLRDRLEAATRREGPALYITRNCPATLELLPPMPRDEEKFDEVAKTYEKHLYDVIKYRLLAGTGNKYTGKIVVKF</sequence>
<accession>A0A1I9L2D5</accession>
<evidence type="ECO:0000313" key="2">
    <source>
        <dbReference type="Proteomes" id="UP000225190"/>
    </source>
</evidence>
<reference evidence="1 2" key="1">
    <citation type="submission" date="2015-11" db="EMBL/GenBank/DDBJ databases">
        <title>Bacteriophages of Xanthomonas arboricola pv. juglandis: Characterization of two phages.</title>
        <authorList>
            <person name="Domotor D."/>
            <person name="Frank T."/>
            <person name="Rakhely G."/>
            <person name="Doffkay Z."/>
            <person name="Schneider G."/>
            <person name="Kovacs T."/>
        </authorList>
    </citation>
    <scope>NUCLEOTIDE SEQUENCE [LARGE SCALE GENOMIC DNA]</scope>
</reference>
<proteinExistence type="predicted"/>
<evidence type="ECO:0000313" key="1">
    <source>
        <dbReference type="EMBL" id="AMW36122.1"/>
    </source>
</evidence>
<keyword evidence="2" id="KW-1185">Reference proteome</keyword>
<dbReference type="Gene3D" id="3.40.50.300">
    <property type="entry name" value="P-loop containing nucleotide triphosphate hydrolases"/>
    <property type="match status" value="1"/>
</dbReference>
<dbReference type="EMBL" id="KU197014">
    <property type="protein sequence ID" value="AMW36122.1"/>
    <property type="molecule type" value="Genomic_DNA"/>
</dbReference>